<dbReference type="EMBL" id="LAZR01025699">
    <property type="protein sequence ID" value="KKL71075.1"/>
    <property type="molecule type" value="Genomic_DNA"/>
</dbReference>
<proteinExistence type="predicted"/>
<dbReference type="AlphaFoldDB" id="A0A0F9GNS5"/>
<reference evidence="1" key="1">
    <citation type="journal article" date="2015" name="Nature">
        <title>Complex archaea that bridge the gap between prokaryotes and eukaryotes.</title>
        <authorList>
            <person name="Spang A."/>
            <person name="Saw J.H."/>
            <person name="Jorgensen S.L."/>
            <person name="Zaremba-Niedzwiedzka K."/>
            <person name="Martijn J."/>
            <person name="Lind A.E."/>
            <person name="van Eijk R."/>
            <person name="Schleper C."/>
            <person name="Guy L."/>
            <person name="Ettema T.J."/>
        </authorList>
    </citation>
    <scope>NUCLEOTIDE SEQUENCE</scope>
</reference>
<sequence>MFFIQLEGQYVHNPLSGLAIPLGRDTPLLSGFNDFLVATKDILLLVSCQSVRPDFDRNGTFGVFSLWSCMTRQVRLAPPEGLRCPLSP</sequence>
<comment type="caution">
    <text evidence="1">The sequence shown here is derived from an EMBL/GenBank/DDBJ whole genome shotgun (WGS) entry which is preliminary data.</text>
</comment>
<name>A0A0F9GNS5_9ZZZZ</name>
<accession>A0A0F9GNS5</accession>
<evidence type="ECO:0000313" key="1">
    <source>
        <dbReference type="EMBL" id="KKL71075.1"/>
    </source>
</evidence>
<protein>
    <submittedName>
        <fullName evidence="1">Uncharacterized protein</fullName>
    </submittedName>
</protein>
<gene>
    <name evidence="1" type="ORF">LCGC14_2098560</name>
</gene>
<organism evidence="1">
    <name type="scientific">marine sediment metagenome</name>
    <dbReference type="NCBI Taxonomy" id="412755"/>
    <lineage>
        <taxon>unclassified sequences</taxon>
        <taxon>metagenomes</taxon>
        <taxon>ecological metagenomes</taxon>
    </lineage>
</organism>